<dbReference type="AlphaFoldDB" id="A0A0C4DNN7"/>
<reference evidence="9" key="1">
    <citation type="submission" date="2010-05" db="EMBL/GenBank/DDBJ databases">
        <title>The Genome Sequence of Magnaporthe poae strain ATCC 64411.</title>
        <authorList>
            <consortium name="The Broad Institute Genome Sequencing Platform"/>
            <consortium name="Broad Institute Genome Sequencing Center for Infectious Disease"/>
            <person name="Ma L.-J."/>
            <person name="Dead R."/>
            <person name="Young S."/>
            <person name="Zeng Q."/>
            <person name="Koehrsen M."/>
            <person name="Alvarado L."/>
            <person name="Berlin A."/>
            <person name="Chapman S.B."/>
            <person name="Chen Z."/>
            <person name="Freedman E."/>
            <person name="Gellesch M."/>
            <person name="Goldberg J."/>
            <person name="Griggs A."/>
            <person name="Gujja S."/>
            <person name="Heilman E.R."/>
            <person name="Heiman D."/>
            <person name="Hepburn T."/>
            <person name="Howarth C."/>
            <person name="Jen D."/>
            <person name="Larson L."/>
            <person name="Mehta T."/>
            <person name="Neiman D."/>
            <person name="Pearson M."/>
            <person name="Roberts A."/>
            <person name="Saif S."/>
            <person name="Shea T."/>
            <person name="Shenoy N."/>
            <person name="Sisk P."/>
            <person name="Stolte C."/>
            <person name="Sykes S."/>
            <person name="Walk T."/>
            <person name="White J."/>
            <person name="Yandava C."/>
            <person name="Haas B."/>
            <person name="Nusbaum C."/>
            <person name="Birren B."/>
        </authorList>
    </citation>
    <scope>NUCLEOTIDE SEQUENCE</scope>
    <source>
        <strain evidence="9">ATCC 64411</strain>
    </source>
</reference>
<organism evidence="10 11">
    <name type="scientific">Magnaporthiopsis poae (strain ATCC 64411 / 73-15)</name>
    <name type="common">Kentucky bluegrass fungus</name>
    <name type="synonym">Magnaporthe poae</name>
    <dbReference type="NCBI Taxonomy" id="644358"/>
    <lineage>
        <taxon>Eukaryota</taxon>
        <taxon>Fungi</taxon>
        <taxon>Dikarya</taxon>
        <taxon>Ascomycota</taxon>
        <taxon>Pezizomycotina</taxon>
        <taxon>Sordariomycetes</taxon>
        <taxon>Sordariomycetidae</taxon>
        <taxon>Magnaporthales</taxon>
        <taxon>Magnaporthaceae</taxon>
        <taxon>Magnaporthiopsis</taxon>
    </lineage>
</organism>
<reference evidence="10" key="4">
    <citation type="journal article" date="2015" name="G3 (Bethesda)">
        <title>Genome sequences of three phytopathogenic species of the Magnaporthaceae family of fungi.</title>
        <authorList>
            <person name="Okagaki L.H."/>
            <person name="Nunes C.C."/>
            <person name="Sailsbery J."/>
            <person name="Clay B."/>
            <person name="Brown D."/>
            <person name="John T."/>
            <person name="Oh Y."/>
            <person name="Young N."/>
            <person name="Fitzgerald M."/>
            <person name="Haas B.J."/>
            <person name="Zeng Q."/>
            <person name="Young S."/>
            <person name="Adiconis X."/>
            <person name="Fan L."/>
            <person name="Levin J.Z."/>
            <person name="Mitchell T.K."/>
            <person name="Okubara P.A."/>
            <person name="Farman M.L."/>
            <person name="Kohn L.M."/>
            <person name="Birren B."/>
            <person name="Ma L.-J."/>
            <person name="Dean R.A."/>
        </authorList>
    </citation>
    <scope>NUCLEOTIDE SEQUENCE</scope>
    <source>
        <strain evidence="10">ATCC 64411 / 73-15</strain>
    </source>
</reference>
<dbReference type="VEuPathDB" id="FungiDB:MAPG_01430"/>
<keyword evidence="11" id="KW-1185">Reference proteome</keyword>
<feature type="transmembrane region" description="Helical" evidence="7">
    <location>
        <begin position="45"/>
        <end position="67"/>
    </location>
</feature>
<evidence type="ECO:0000256" key="7">
    <source>
        <dbReference type="SAM" id="Phobius"/>
    </source>
</evidence>
<dbReference type="InterPro" id="IPR049326">
    <property type="entry name" value="Rhodopsin_dom_fungi"/>
</dbReference>
<evidence type="ECO:0000256" key="6">
    <source>
        <dbReference type="SAM" id="MobiDB-lite"/>
    </source>
</evidence>
<feature type="transmembrane region" description="Helical" evidence="7">
    <location>
        <begin position="87"/>
        <end position="109"/>
    </location>
</feature>
<name>A0A0C4DNN7_MAGP6</name>
<evidence type="ECO:0000256" key="5">
    <source>
        <dbReference type="ARBA" id="ARBA00038359"/>
    </source>
</evidence>
<dbReference type="OrthoDB" id="3923077at2759"/>
<feature type="transmembrane region" description="Helical" evidence="7">
    <location>
        <begin position="200"/>
        <end position="223"/>
    </location>
</feature>
<dbReference type="PANTHER" id="PTHR33048">
    <property type="entry name" value="PTH11-LIKE INTEGRAL MEMBRANE PROTEIN (AFU_ORTHOLOGUE AFUA_5G11245)"/>
    <property type="match status" value="1"/>
</dbReference>
<protein>
    <recommendedName>
        <fullName evidence="8">Rhodopsin domain-containing protein</fullName>
    </recommendedName>
</protein>
<accession>A0A0C4DNN7</accession>
<evidence type="ECO:0000313" key="11">
    <source>
        <dbReference type="Proteomes" id="UP000011715"/>
    </source>
</evidence>
<dbReference type="InterPro" id="IPR052337">
    <property type="entry name" value="SAT4-like"/>
</dbReference>
<evidence type="ECO:0000256" key="3">
    <source>
        <dbReference type="ARBA" id="ARBA00022989"/>
    </source>
</evidence>
<comment type="subcellular location">
    <subcellularLocation>
        <location evidence="1">Membrane</location>
        <topology evidence="1">Multi-pass membrane protein</topology>
    </subcellularLocation>
</comment>
<dbReference type="Proteomes" id="UP000011715">
    <property type="component" value="Unassembled WGS sequence"/>
</dbReference>
<evidence type="ECO:0000259" key="8">
    <source>
        <dbReference type="Pfam" id="PF20684"/>
    </source>
</evidence>
<dbReference type="EMBL" id="ADBL01000345">
    <property type="status" value="NOT_ANNOTATED_CDS"/>
    <property type="molecule type" value="Genomic_DNA"/>
</dbReference>
<reference evidence="9" key="3">
    <citation type="submission" date="2011-03" db="EMBL/GenBank/DDBJ databases">
        <title>Annotation of Magnaporthe poae ATCC 64411.</title>
        <authorList>
            <person name="Ma L.-J."/>
            <person name="Dead R."/>
            <person name="Young S.K."/>
            <person name="Zeng Q."/>
            <person name="Gargeya S."/>
            <person name="Fitzgerald M."/>
            <person name="Haas B."/>
            <person name="Abouelleil A."/>
            <person name="Alvarado L."/>
            <person name="Arachchi H.M."/>
            <person name="Berlin A."/>
            <person name="Brown A."/>
            <person name="Chapman S.B."/>
            <person name="Chen Z."/>
            <person name="Dunbar C."/>
            <person name="Freedman E."/>
            <person name="Gearin G."/>
            <person name="Gellesch M."/>
            <person name="Goldberg J."/>
            <person name="Griggs A."/>
            <person name="Gujja S."/>
            <person name="Heiman D."/>
            <person name="Howarth C."/>
            <person name="Larson L."/>
            <person name="Lui A."/>
            <person name="MacDonald P.J.P."/>
            <person name="Mehta T."/>
            <person name="Montmayeur A."/>
            <person name="Murphy C."/>
            <person name="Neiman D."/>
            <person name="Pearson M."/>
            <person name="Priest M."/>
            <person name="Roberts A."/>
            <person name="Saif S."/>
            <person name="Shea T."/>
            <person name="Shenoy N."/>
            <person name="Sisk P."/>
            <person name="Stolte C."/>
            <person name="Sykes S."/>
            <person name="Yandava C."/>
            <person name="Wortman J."/>
            <person name="Nusbaum C."/>
            <person name="Birren B."/>
        </authorList>
    </citation>
    <scope>NUCLEOTIDE SEQUENCE</scope>
    <source>
        <strain evidence="9">ATCC 64411</strain>
    </source>
</reference>
<dbReference type="PANTHER" id="PTHR33048:SF93">
    <property type="entry name" value="INTEGRAL MEMBRANE PROTEIN"/>
    <property type="match status" value="1"/>
</dbReference>
<dbReference type="EnsemblFungi" id="MAPG_01430T0">
    <property type="protein sequence ID" value="MAPG_01430T0"/>
    <property type="gene ID" value="MAPG_01430"/>
</dbReference>
<dbReference type="eggNOG" id="ENOG502SJFM">
    <property type="taxonomic scope" value="Eukaryota"/>
</dbReference>
<feature type="region of interest" description="Disordered" evidence="6">
    <location>
        <begin position="298"/>
        <end position="321"/>
    </location>
</feature>
<comment type="similarity">
    <text evidence="5">Belongs to the SAT4 family.</text>
</comment>
<evidence type="ECO:0000256" key="2">
    <source>
        <dbReference type="ARBA" id="ARBA00022692"/>
    </source>
</evidence>
<evidence type="ECO:0000313" key="9">
    <source>
        <dbReference type="EMBL" id="KLU82358.1"/>
    </source>
</evidence>
<feature type="transmembrane region" description="Helical" evidence="7">
    <location>
        <begin position="161"/>
        <end position="188"/>
    </location>
</feature>
<sequence>MAAHPGIQLACAMWALTVLSLALVVARLYTRIRIIKFVGAEDHMYAWTGVFLLVFTCSVQVGVHYGLGRSFWILSLDDSSAAILWTYIANTFAITGNAMAKLSMGLFLLRVVQIRWHKIALWFLVVVTVGTSIALTIMLWNQTTPVKASWDPMRTPGTWNIQIQPVSVGLGVWSSICDFFFAIFPWLFIWSLRMPQREKIMLASGMSLGVIAGICGIVRTIVLSRLNISDYTLNFVPYFGWAGAEIAVAMFCVGIPTLRPLYMKKRHGLTTEYGNHGQASAASDDRLPRFTMMDQKNAVASPATRDADMSQSASSPNLASDPEARAAAAMLDARVLAAAAAAMSKPVDLESSASARDSGSFYVPRDEESFGAFLDRERARELSEHKPLSMPGRPSTAHMRSFSNNISCQSRSHGGGVGHRWREDNVARPATAHTASSGHSMNNVGNYRWRDDSVDAILGLYDRSIGGAAAAARAGGDRRGIWVRNEVHVRREEDSNWPLRS</sequence>
<reference evidence="11" key="2">
    <citation type="submission" date="2010-05" db="EMBL/GenBank/DDBJ databases">
        <title>The genome sequence of Magnaporthe poae strain ATCC 64411.</title>
        <authorList>
            <person name="Ma L.-J."/>
            <person name="Dead R."/>
            <person name="Young S."/>
            <person name="Zeng Q."/>
            <person name="Koehrsen M."/>
            <person name="Alvarado L."/>
            <person name="Berlin A."/>
            <person name="Chapman S.B."/>
            <person name="Chen Z."/>
            <person name="Freedman E."/>
            <person name="Gellesch M."/>
            <person name="Goldberg J."/>
            <person name="Griggs A."/>
            <person name="Gujja S."/>
            <person name="Heilman E.R."/>
            <person name="Heiman D."/>
            <person name="Hepburn T."/>
            <person name="Howarth C."/>
            <person name="Jen D."/>
            <person name="Larson L."/>
            <person name="Mehta T."/>
            <person name="Neiman D."/>
            <person name="Pearson M."/>
            <person name="Roberts A."/>
            <person name="Saif S."/>
            <person name="Shea T."/>
            <person name="Shenoy N."/>
            <person name="Sisk P."/>
            <person name="Stolte C."/>
            <person name="Sykes S."/>
            <person name="Walk T."/>
            <person name="White J."/>
            <person name="Yandava C."/>
            <person name="Haas B."/>
            <person name="Nusbaum C."/>
            <person name="Birren B."/>
        </authorList>
    </citation>
    <scope>NUCLEOTIDE SEQUENCE [LARGE SCALE GENOMIC DNA]</scope>
    <source>
        <strain evidence="11">ATCC 64411 / 73-15</strain>
    </source>
</reference>
<keyword evidence="4 7" id="KW-0472">Membrane</keyword>
<feature type="transmembrane region" description="Helical" evidence="7">
    <location>
        <begin position="121"/>
        <end position="141"/>
    </location>
</feature>
<gene>
    <name evidence="9" type="ORF">MAPG_01430</name>
</gene>
<feature type="compositionally biased region" description="Polar residues" evidence="6">
    <location>
        <begin position="309"/>
        <end position="318"/>
    </location>
</feature>
<keyword evidence="2 7" id="KW-0812">Transmembrane</keyword>
<feature type="transmembrane region" description="Helical" evidence="7">
    <location>
        <begin position="6"/>
        <end position="25"/>
    </location>
</feature>
<evidence type="ECO:0000256" key="1">
    <source>
        <dbReference type="ARBA" id="ARBA00004141"/>
    </source>
</evidence>
<evidence type="ECO:0000313" key="10">
    <source>
        <dbReference type="EnsemblFungi" id="MAPG_01430T0"/>
    </source>
</evidence>
<dbReference type="Pfam" id="PF20684">
    <property type="entry name" value="Fung_rhodopsin"/>
    <property type="match status" value="1"/>
</dbReference>
<dbReference type="EMBL" id="GL876966">
    <property type="protein sequence ID" value="KLU82358.1"/>
    <property type="molecule type" value="Genomic_DNA"/>
</dbReference>
<proteinExistence type="inferred from homology"/>
<keyword evidence="3 7" id="KW-1133">Transmembrane helix</keyword>
<dbReference type="GO" id="GO:0016020">
    <property type="term" value="C:membrane"/>
    <property type="evidence" value="ECO:0007669"/>
    <property type="project" value="UniProtKB-SubCell"/>
</dbReference>
<dbReference type="OMA" id="LACAMWA"/>
<feature type="transmembrane region" description="Helical" evidence="7">
    <location>
        <begin position="235"/>
        <end position="258"/>
    </location>
</feature>
<reference evidence="10" key="5">
    <citation type="submission" date="2015-06" db="UniProtKB">
        <authorList>
            <consortium name="EnsemblFungi"/>
        </authorList>
    </citation>
    <scope>IDENTIFICATION</scope>
    <source>
        <strain evidence="10">ATCC 64411</strain>
    </source>
</reference>
<evidence type="ECO:0000256" key="4">
    <source>
        <dbReference type="ARBA" id="ARBA00023136"/>
    </source>
</evidence>
<feature type="domain" description="Rhodopsin" evidence="8">
    <location>
        <begin position="26"/>
        <end position="262"/>
    </location>
</feature>